<keyword evidence="2" id="KW-1185">Reference proteome</keyword>
<evidence type="ECO:0000313" key="1">
    <source>
        <dbReference type="EMBL" id="KAK3240728.1"/>
    </source>
</evidence>
<protein>
    <submittedName>
        <fullName evidence="1">Uncharacterized protein</fullName>
    </submittedName>
</protein>
<proteinExistence type="predicted"/>
<evidence type="ECO:0000313" key="2">
    <source>
        <dbReference type="Proteomes" id="UP001190700"/>
    </source>
</evidence>
<dbReference type="Proteomes" id="UP001190700">
    <property type="component" value="Unassembled WGS sequence"/>
</dbReference>
<dbReference type="AlphaFoldDB" id="A0AAE0ETV8"/>
<name>A0AAE0ETV8_9CHLO</name>
<organism evidence="1 2">
    <name type="scientific">Cymbomonas tetramitiformis</name>
    <dbReference type="NCBI Taxonomy" id="36881"/>
    <lineage>
        <taxon>Eukaryota</taxon>
        <taxon>Viridiplantae</taxon>
        <taxon>Chlorophyta</taxon>
        <taxon>Pyramimonadophyceae</taxon>
        <taxon>Pyramimonadales</taxon>
        <taxon>Pyramimonadaceae</taxon>
        <taxon>Cymbomonas</taxon>
    </lineage>
</organism>
<gene>
    <name evidence="1" type="ORF">CYMTET_49454</name>
</gene>
<accession>A0AAE0ETV8</accession>
<feature type="non-terminal residue" evidence="1">
    <location>
        <position position="1"/>
    </location>
</feature>
<reference evidence="1 2" key="1">
    <citation type="journal article" date="2015" name="Genome Biol. Evol.">
        <title>Comparative Genomics of a Bacterivorous Green Alga Reveals Evolutionary Causalities and Consequences of Phago-Mixotrophic Mode of Nutrition.</title>
        <authorList>
            <person name="Burns J.A."/>
            <person name="Paasch A."/>
            <person name="Narechania A."/>
            <person name="Kim E."/>
        </authorList>
    </citation>
    <scope>NUCLEOTIDE SEQUENCE [LARGE SCALE GENOMIC DNA]</scope>
    <source>
        <strain evidence="1 2">PLY_AMNH</strain>
    </source>
</reference>
<comment type="caution">
    <text evidence="1">The sequence shown here is derived from an EMBL/GenBank/DDBJ whole genome shotgun (WGS) entry which is preliminary data.</text>
</comment>
<sequence length="79" mass="9267">VRRQKATPCEGDTCVPYFSADNAAVQKKFAEFLNLKKPLSHIQAGVLVLRLDLWRSLRYDRPDVRDKETWEQEAEIYQN</sequence>
<dbReference type="EMBL" id="LGRX02033566">
    <property type="protein sequence ID" value="KAK3240728.1"/>
    <property type="molecule type" value="Genomic_DNA"/>
</dbReference>